<protein>
    <submittedName>
        <fullName evidence="1">Uncharacterized protein</fullName>
    </submittedName>
</protein>
<name>A0A381TRQ3_9ZZZZ</name>
<accession>A0A381TRQ3</accession>
<sequence length="88" mass="10216">MVFINQSQSIQKNSNFWLESDESTWNALTFMKLILEDSDVDESRMLLIGLFFVWPASHFTLFNNQVLIPAKEHAVLNGLTRLYYKGTT</sequence>
<reference evidence="1" key="1">
    <citation type="submission" date="2018-05" db="EMBL/GenBank/DDBJ databases">
        <authorList>
            <person name="Lanie J.A."/>
            <person name="Ng W.-L."/>
            <person name="Kazmierczak K.M."/>
            <person name="Andrzejewski T.M."/>
            <person name="Davidsen T.M."/>
            <person name="Wayne K.J."/>
            <person name="Tettelin H."/>
            <person name="Glass J.I."/>
            <person name="Rusch D."/>
            <person name="Podicherti R."/>
            <person name="Tsui H.-C.T."/>
            <person name="Winkler M.E."/>
        </authorList>
    </citation>
    <scope>NUCLEOTIDE SEQUENCE</scope>
</reference>
<dbReference type="EMBL" id="UINC01005052">
    <property type="protein sequence ID" value="SVA18725.1"/>
    <property type="molecule type" value="Genomic_DNA"/>
</dbReference>
<dbReference type="AlphaFoldDB" id="A0A381TRQ3"/>
<evidence type="ECO:0000313" key="1">
    <source>
        <dbReference type="EMBL" id="SVA18725.1"/>
    </source>
</evidence>
<proteinExistence type="predicted"/>
<gene>
    <name evidence="1" type="ORF">METZ01_LOCUS71579</name>
</gene>
<organism evidence="1">
    <name type="scientific">marine metagenome</name>
    <dbReference type="NCBI Taxonomy" id="408172"/>
    <lineage>
        <taxon>unclassified sequences</taxon>
        <taxon>metagenomes</taxon>
        <taxon>ecological metagenomes</taxon>
    </lineage>
</organism>